<dbReference type="PRINTS" id="PR01037">
    <property type="entry name" value="TCRTETOQM"/>
</dbReference>
<dbReference type="GO" id="GO:0046677">
    <property type="term" value="P:response to antibiotic"/>
    <property type="evidence" value="ECO:0007669"/>
    <property type="project" value="UniProtKB-KW"/>
</dbReference>
<name>A0A644YZT0_9ZZZZ</name>
<dbReference type="Gene3D" id="3.40.50.300">
    <property type="entry name" value="P-loop containing nucleotide triphosphate hydrolases"/>
    <property type="match status" value="1"/>
</dbReference>
<dbReference type="GO" id="GO:0032543">
    <property type="term" value="P:mitochondrial translation"/>
    <property type="evidence" value="ECO:0007669"/>
    <property type="project" value="TreeGrafter"/>
</dbReference>
<dbReference type="Gene3D" id="2.40.30.10">
    <property type="entry name" value="Translation factors"/>
    <property type="match status" value="1"/>
</dbReference>
<dbReference type="SUPFAM" id="SSF52540">
    <property type="entry name" value="P-loop containing nucleoside triphosphate hydrolases"/>
    <property type="match status" value="1"/>
</dbReference>
<dbReference type="PROSITE" id="PS51722">
    <property type="entry name" value="G_TR_2"/>
    <property type="match status" value="1"/>
</dbReference>
<dbReference type="InterPro" id="IPR000640">
    <property type="entry name" value="EFG_V-like"/>
</dbReference>
<comment type="caution">
    <text evidence="7">The sequence shown here is derived from an EMBL/GenBank/DDBJ whole genome shotgun (WGS) entry which is preliminary data.</text>
</comment>
<dbReference type="GO" id="GO:0003924">
    <property type="term" value="F:GTPase activity"/>
    <property type="evidence" value="ECO:0007669"/>
    <property type="project" value="InterPro"/>
</dbReference>
<accession>A0A644YZT0</accession>
<keyword evidence="3" id="KW-0648">Protein biosynthesis</keyword>
<evidence type="ECO:0000256" key="1">
    <source>
        <dbReference type="ARBA" id="ARBA00003987"/>
    </source>
</evidence>
<evidence type="ECO:0000256" key="2">
    <source>
        <dbReference type="ARBA" id="ARBA00022741"/>
    </source>
</evidence>
<evidence type="ECO:0000256" key="4">
    <source>
        <dbReference type="ARBA" id="ARBA00023134"/>
    </source>
</evidence>
<dbReference type="InterPro" id="IPR053905">
    <property type="entry name" value="EF-G-like_DII"/>
</dbReference>
<gene>
    <name evidence="7" type="primary">tetM_2</name>
    <name evidence="7" type="ORF">SDC9_78009</name>
</gene>
<dbReference type="SUPFAM" id="SSF50447">
    <property type="entry name" value="Translation proteins"/>
    <property type="match status" value="1"/>
</dbReference>
<keyword evidence="5" id="KW-0046">Antibiotic resistance</keyword>
<dbReference type="PANTHER" id="PTHR43261:SF1">
    <property type="entry name" value="RIBOSOME-RELEASING FACTOR 2, MITOCHONDRIAL"/>
    <property type="match status" value="1"/>
</dbReference>
<dbReference type="InterPro" id="IPR027417">
    <property type="entry name" value="P-loop_NTPase"/>
</dbReference>
<dbReference type="PANTHER" id="PTHR43261">
    <property type="entry name" value="TRANSLATION ELONGATION FACTOR G-RELATED"/>
    <property type="match status" value="1"/>
</dbReference>
<dbReference type="GO" id="GO:0005525">
    <property type="term" value="F:GTP binding"/>
    <property type="evidence" value="ECO:0007669"/>
    <property type="project" value="UniProtKB-KW"/>
</dbReference>
<dbReference type="PRINTS" id="PR00315">
    <property type="entry name" value="ELONGATNFCT"/>
</dbReference>
<organism evidence="7">
    <name type="scientific">bioreactor metagenome</name>
    <dbReference type="NCBI Taxonomy" id="1076179"/>
    <lineage>
        <taxon>unclassified sequences</taxon>
        <taxon>metagenomes</taxon>
        <taxon>ecological metagenomes</taxon>
    </lineage>
</organism>
<keyword evidence="2" id="KW-0547">Nucleotide-binding</keyword>
<sequence length="676" mass="74699">MVPHAVFRNALREHSRTQQKSQLIMKENIRNIVILAHADAGKTSITELMLFHSGMIKKPGSVDDGSTHTDFLAVERERGISVRSAHTTFLWNDVRINLVDTPGHVDFSADVERILTAVDGAVLVISAAEGIQAHTGTLWNALRARNIPAILFVNKLDRMGADIENVLMDIRKEWYLEPLCMQSADHIGTTDVETTDLFSKDNIAENIAETIVAGDEYLMEAYLDGAVPDFETLEKQLAQMVSRCDIYPVLFGSARLNMGIDRLLDAMIKYLPAPDGDAADVMSARVFGISYDKTMGKVAHVRLFGGSMSNRELVRNSTQSVDEKVVQLRRMSGSRFEELQQVVAGDIAGVCGFSSASVGDWLGEGASDTSDFKPLQMPLLTVRVKAVNEKEYSALAAALQQLCSEDPSLNFEWLRDEKEMNISVMGWIQMEVLERILLDRFGIAATFEQPTVIYKETPSFVAEGFVRYWMPKPCWAILKFRIGPGEPGSGVVYHSEVSVDDVAQKYQNEVEQTISASLKQGIKGWEVTDIEITLIEGEDHEVHSRPGDFVIATPMGIMNGLVNSGTTLLEPFVSFRIKATEELLGPVTSDITKMRGSFENPEMDNGKFTLNGFLPVATSHDYPVKLSSRSGGKASISTQFAGYRPCADELGVVRPYKGISPLDEAKWILKARGAMQ</sequence>
<dbReference type="SUPFAM" id="SSF54211">
    <property type="entry name" value="Ribosomal protein S5 domain 2-like"/>
    <property type="match status" value="1"/>
</dbReference>
<dbReference type="Pfam" id="PF00009">
    <property type="entry name" value="GTP_EFTU"/>
    <property type="match status" value="1"/>
</dbReference>
<dbReference type="NCBIfam" id="TIGR00231">
    <property type="entry name" value="small_GTP"/>
    <property type="match status" value="1"/>
</dbReference>
<proteinExistence type="predicted"/>
<dbReference type="InterPro" id="IPR035650">
    <property type="entry name" value="Tet_C"/>
</dbReference>
<dbReference type="Gene3D" id="3.30.230.10">
    <property type="match status" value="1"/>
</dbReference>
<dbReference type="Gene3D" id="3.30.70.240">
    <property type="match status" value="1"/>
</dbReference>
<protein>
    <submittedName>
        <fullName evidence="7">Tetracycline resistance protein TetM from transposon TnFO1</fullName>
    </submittedName>
</protein>
<dbReference type="Pfam" id="PF22042">
    <property type="entry name" value="EF-G_D2"/>
    <property type="match status" value="1"/>
</dbReference>
<dbReference type="AlphaFoldDB" id="A0A644YZT0"/>
<dbReference type="PROSITE" id="PS00301">
    <property type="entry name" value="G_TR_1"/>
    <property type="match status" value="1"/>
</dbReference>
<dbReference type="InterPro" id="IPR014721">
    <property type="entry name" value="Ribsml_uS5_D2-typ_fold_subgr"/>
</dbReference>
<dbReference type="InterPro" id="IPR031157">
    <property type="entry name" value="G_TR_CS"/>
</dbReference>
<dbReference type="InterPro" id="IPR035647">
    <property type="entry name" value="EFG_III/V"/>
</dbReference>
<dbReference type="InterPro" id="IPR009000">
    <property type="entry name" value="Transl_B-barrel_sf"/>
</dbReference>
<dbReference type="GO" id="GO:0005739">
    <property type="term" value="C:mitochondrion"/>
    <property type="evidence" value="ECO:0007669"/>
    <property type="project" value="TreeGrafter"/>
</dbReference>
<dbReference type="Pfam" id="PF03764">
    <property type="entry name" value="EFG_IV"/>
    <property type="match status" value="1"/>
</dbReference>
<dbReference type="CDD" id="cd03711">
    <property type="entry name" value="Tet_C"/>
    <property type="match status" value="1"/>
</dbReference>
<evidence type="ECO:0000256" key="3">
    <source>
        <dbReference type="ARBA" id="ARBA00022917"/>
    </source>
</evidence>
<dbReference type="InterPro" id="IPR005517">
    <property type="entry name" value="Transl_elong_EFG/EF2_IV"/>
</dbReference>
<dbReference type="SUPFAM" id="SSF54980">
    <property type="entry name" value="EF-G C-terminal domain-like"/>
    <property type="match status" value="2"/>
</dbReference>
<dbReference type="GO" id="GO:0032790">
    <property type="term" value="P:ribosome disassembly"/>
    <property type="evidence" value="ECO:0007669"/>
    <property type="project" value="TreeGrafter"/>
</dbReference>
<dbReference type="SMART" id="SM00838">
    <property type="entry name" value="EFG_C"/>
    <property type="match status" value="1"/>
</dbReference>
<feature type="domain" description="Tr-type G" evidence="6">
    <location>
        <begin position="27"/>
        <end position="275"/>
    </location>
</feature>
<dbReference type="InterPro" id="IPR041095">
    <property type="entry name" value="EFG_II"/>
</dbReference>
<dbReference type="Pfam" id="PF14492">
    <property type="entry name" value="EFG_III"/>
    <property type="match status" value="1"/>
</dbReference>
<keyword evidence="4" id="KW-0342">GTP-binding</keyword>
<dbReference type="InterPro" id="IPR005225">
    <property type="entry name" value="Small_GTP-bd"/>
</dbReference>
<evidence type="ECO:0000256" key="5">
    <source>
        <dbReference type="ARBA" id="ARBA00023251"/>
    </source>
</evidence>
<dbReference type="InterPro" id="IPR020568">
    <property type="entry name" value="Ribosomal_Su5_D2-typ_SF"/>
</dbReference>
<dbReference type="SMART" id="SM00889">
    <property type="entry name" value="EFG_IV"/>
    <property type="match status" value="1"/>
</dbReference>
<evidence type="ECO:0000313" key="7">
    <source>
        <dbReference type="EMBL" id="MPM31454.1"/>
    </source>
</evidence>
<dbReference type="EMBL" id="VSSQ01006078">
    <property type="protein sequence ID" value="MPM31454.1"/>
    <property type="molecule type" value="Genomic_DNA"/>
</dbReference>
<dbReference type="InterPro" id="IPR000795">
    <property type="entry name" value="T_Tr_GTP-bd_dom"/>
</dbReference>
<dbReference type="Gene3D" id="3.30.70.870">
    <property type="entry name" value="Elongation Factor G (Translational Gtpase), domain 3"/>
    <property type="match status" value="1"/>
</dbReference>
<evidence type="ECO:0000259" key="6">
    <source>
        <dbReference type="PROSITE" id="PS51722"/>
    </source>
</evidence>
<reference evidence="7" key="1">
    <citation type="submission" date="2019-08" db="EMBL/GenBank/DDBJ databases">
        <authorList>
            <person name="Kucharzyk K."/>
            <person name="Murdoch R.W."/>
            <person name="Higgins S."/>
            <person name="Loffler F."/>
        </authorList>
    </citation>
    <scope>NUCLEOTIDE SEQUENCE</scope>
</reference>
<comment type="function">
    <text evidence="1">Abolishes the inhibitory effect of tetracyclin on protein synthesis by a non-covalent modification of the ribosomes.</text>
</comment>
<dbReference type="Pfam" id="PF00679">
    <property type="entry name" value="EFG_C"/>
    <property type="match status" value="1"/>
</dbReference>